<organism evidence="2 3">
    <name type="scientific">Cloacibacterium normanense</name>
    <dbReference type="NCBI Taxonomy" id="237258"/>
    <lineage>
        <taxon>Bacteria</taxon>
        <taxon>Pseudomonadati</taxon>
        <taxon>Bacteroidota</taxon>
        <taxon>Flavobacteriia</taxon>
        <taxon>Flavobacteriales</taxon>
        <taxon>Weeksellaceae</taxon>
    </lineage>
</organism>
<dbReference type="SUPFAM" id="SSF159888">
    <property type="entry name" value="YdhG-like"/>
    <property type="match status" value="1"/>
</dbReference>
<dbReference type="KEGG" id="cnr:EB819_12460"/>
<evidence type="ECO:0000313" key="3">
    <source>
        <dbReference type="Proteomes" id="UP000095601"/>
    </source>
</evidence>
<dbReference type="STRING" id="237258.SAMN04489756_11676"/>
<evidence type="ECO:0000313" key="2">
    <source>
        <dbReference type="EMBL" id="OEL09972.1"/>
    </source>
</evidence>
<dbReference type="OrthoDB" id="115213at2"/>
<proteinExistence type="predicted"/>
<dbReference type="RefSeq" id="WP_069800854.1">
    <property type="nucleotide sequence ID" value="NZ_CP034157.1"/>
</dbReference>
<feature type="domain" description="YdhG-like" evidence="1">
    <location>
        <begin position="19"/>
        <end position="109"/>
    </location>
</feature>
<protein>
    <recommendedName>
        <fullName evidence="1">YdhG-like domain-containing protein</fullName>
    </recommendedName>
</protein>
<dbReference type="Proteomes" id="UP000095601">
    <property type="component" value="Unassembled WGS sequence"/>
</dbReference>
<evidence type="ECO:0000259" key="1">
    <source>
        <dbReference type="Pfam" id="PF08818"/>
    </source>
</evidence>
<keyword evidence="3" id="KW-1185">Reference proteome</keyword>
<dbReference type="Pfam" id="PF08818">
    <property type="entry name" value="DUF1801"/>
    <property type="match status" value="1"/>
</dbReference>
<dbReference type="Gene3D" id="3.90.1150.200">
    <property type="match status" value="1"/>
</dbReference>
<gene>
    <name evidence="2" type="ORF">BHF72_0920</name>
</gene>
<name>A0A1E5UAQ9_9FLAO</name>
<accession>A0A1E5UAQ9</accession>
<comment type="caution">
    <text evidence="2">The sequence shown here is derived from an EMBL/GenBank/DDBJ whole genome shotgun (WGS) entry which is preliminary data.</text>
</comment>
<dbReference type="AlphaFoldDB" id="A0A1E5UAQ9"/>
<sequence>MKTPKTYEEYCLDFPEETQEILENLKNFIQNLLPKSELCINYGIPTYKMKGKNVIHFGGFRNHIGLYPGSEAIEIFAEKLKKYKTSKGTVQFPLTEELPFDLIQEIVEFRKEKF</sequence>
<dbReference type="EMBL" id="MKGI01000080">
    <property type="protein sequence ID" value="OEL09972.1"/>
    <property type="molecule type" value="Genomic_DNA"/>
</dbReference>
<reference evidence="2 3" key="1">
    <citation type="submission" date="2016-09" db="EMBL/GenBank/DDBJ databases">
        <authorList>
            <person name="Capua I."/>
            <person name="De Benedictis P."/>
            <person name="Joannis T."/>
            <person name="Lombin L.H."/>
            <person name="Cattoli G."/>
        </authorList>
    </citation>
    <scope>NUCLEOTIDE SEQUENCE [LARGE SCALE GENOMIC DNA]</scope>
    <source>
        <strain evidence="2 3">NRS-1</strain>
    </source>
</reference>
<dbReference type="InterPro" id="IPR014922">
    <property type="entry name" value="YdhG-like"/>
</dbReference>